<accession>A0A6P8BHL9</accession>
<sequence length="85" mass="9624">MRSTKDVPHPVTQNFTLALLHPEITTTVFPHIRAIQGDGTILFHRQHMDRVEEPLGTVFSVVYGLDGLRSRWLSPHTSPLFTFTG</sequence>
<reference evidence="2" key="1">
    <citation type="journal article" date="2019" name="Mol. Biol. Evol.">
        <title>Blast fungal genomes show frequent chromosomal changes, gene gains and losses, and effector gene turnover.</title>
        <authorList>
            <person name="Gomez Luciano L.B."/>
            <person name="Jason Tsai I."/>
            <person name="Chuma I."/>
            <person name="Tosa Y."/>
            <person name="Chen Y.H."/>
            <person name="Li J.Y."/>
            <person name="Li M.Y."/>
            <person name="Jade Lu M.Y."/>
            <person name="Nakayashiki H."/>
            <person name="Li W.H."/>
        </authorList>
    </citation>
    <scope>NUCLEOTIDE SEQUENCE</scope>
    <source>
        <strain evidence="2">NI907</strain>
    </source>
</reference>
<evidence type="ECO:0000313" key="1">
    <source>
        <dbReference type="Proteomes" id="UP000515153"/>
    </source>
</evidence>
<protein>
    <submittedName>
        <fullName evidence="2">Uncharacterized protein</fullName>
    </submittedName>
</protein>
<organism evidence="1 2">
    <name type="scientific">Pyricularia grisea</name>
    <name type="common">Crabgrass-specific blast fungus</name>
    <name type="synonym">Magnaporthe grisea</name>
    <dbReference type="NCBI Taxonomy" id="148305"/>
    <lineage>
        <taxon>Eukaryota</taxon>
        <taxon>Fungi</taxon>
        <taxon>Dikarya</taxon>
        <taxon>Ascomycota</taxon>
        <taxon>Pezizomycotina</taxon>
        <taxon>Sordariomycetes</taxon>
        <taxon>Sordariomycetidae</taxon>
        <taxon>Magnaporthales</taxon>
        <taxon>Pyriculariaceae</taxon>
        <taxon>Pyricularia</taxon>
    </lineage>
</organism>
<keyword evidence="1" id="KW-1185">Reference proteome</keyword>
<dbReference type="RefSeq" id="XP_030986798.1">
    <property type="nucleotide sequence ID" value="XM_031120702.1"/>
</dbReference>
<name>A0A6P8BHL9_PYRGI</name>
<reference evidence="2" key="3">
    <citation type="submission" date="2025-08" db="UniProtKB">
        <authorList>
            <consortium name="RefSeq"/>
        </authorList>
    </citation>
    <scope>IDENTIFICATION</scope>
    <source>
        <strain evidence="2">NI907</strain>
    </source>
</reference>
<proteinExistence type="predicted"/>
<dbReference type="GeneID" id="41955616"/>
<dbReference type="AlphaFoldDB" id="A0A6P8BHL9"/>
<dbReference type="KEGG" id="pgri:PgNI_00624"/>
<evidence type="ECO:0000313" key="2">
    <source>
        <dbReference type="RefSeq" id="XP_030986798.1"/>
    </source>
</evidence>
<gene>
    <name evidence="2" type="ORF">PgNI_00624</name>
</gene>
<reference evidence="2" key="2">
    <citation type="submission" date="2019-10" db="EMBL/GenBank/DDBJ databases">
        <authorList>
            <consortium name="NCBI Genome Project"/>
        </authorList>
    </citation>
    <scope>NUCLEOTIDE SEQUENCE</scope>
    <source>
        <strain evidence="2">NI907</strain>
    </source>
</reference>
<dbReference type="Proteomes" id="UP000515153">
    <property type="component" value="Unplaced"/>
</dbReference>